<accession>A0A0F7L9L8</accession>
<reference evidence="2" key="1">
    <citation type="journal article" date="2015" name="Front. Microbiol.">
        <title>Combining genomic sequencing methods to explore viral diversity and reveal potential virus-host interactions.</title>
        <authorList>
            <person name="Chow C.E."/>
            <person name="Winget D.M."/>
            <person name="White R.A.III."/>
            <person name="Hallam S.J."/>
            <person name="Suttle C.A."/>
        </authorList>
    </citation>
    <scope>NUCLEOTIDE SEQUENCE</scope>
    <source>
        <strain evidence="2">Oxic1_6</strain>
    </source>
</reference>
<name>A0A0F7L9L8_9VIRU</name>
<dbReference type="EMBL" id="KR029601">
    <property type="protein sequence ID" value="AKH48072.1"/>
    <property type="molecule type" value="Genomic_DNA"/>
</dbReference>
<feature type="region of interest" description="Disordered" evidence="1">
    <location>
        <begin position="1"/>
        <end position="70"/>
    </location>
</feature>
<evidence type="ECO:0000256" key="1">
    <source>
        <dbReference type="SAM" id="MobiDB-lite"/>
    </source>
</evidence>
<reference evidence="2" key="2">
    <citation type="submission" date="2015-03" db="EMBL/GenBank/DDBJ databases">
        <authorList>
            <person name="Chow C.-E.T."/>
            <person name="Winget D.M."/>
            <person name="White R.A.III."/>
            <person name="Hallam S.J."/>
            <person name="Suttle C.A."/>
        </authorList>
    </citation>
    <scope>NUCLEOTIDE SEQUENCE</scope>
    <source>
        <strain evidence="2">Oxic1_6</strain>
    </source>
</reference>
<proteinExistence type="predicted"/>
<organism evidence="2">
    <name type="scientific">uncultured marine virus</name>
    <dbReference type="NCBI Taxonomy" id="186617"/>
    <lineage>
        <taxon>Viruses</taxon>
        <taxon>environmental samples</taxon>
    </lineage>
</organism>
<evidence type="ECO:0000313" key="2">
    <source>
        <dbReference type="EMBL" id="AKH48072.1"/>
    </source>
</evidence>
<sequence>MPAGSCRGRPTEPLAQMQSRARLGHRTRDPLAGLTGQQQEHRHQGRANSGRLPWHPSRHLQYQAAGPLVR</sequence>
<protein>
    <submittedName>
        <fullName evidence="2">Uncharacterized protein</fullName>
    </submittedName>
</protein>